<keyword evidence="5" id="KW-1185">Reference proteome</keyword>
<organism evidence="4 5">
    <name type="scientific">Herbidospora galbida</name>
    <dbReference type="NCBI Taxonomy" id="2575442"/>
    <lineage>
        <taxon>Bacteria</taxon>
        <taxon>Bacillati</taxon>
        <taxon>Actinomycetota</taxon>
        <taxon>Actinomycetes</taxon>
        <taxon>Streptosporangiales</taxon>
        <taxon>Streptosporangiaceae</taxon>
        <taxon>Herbidospora</taxon>
    </lineage>
</organism>
<dbReference type="Proteomes" id="UP000308705">
    <property type="component" value="Unassembled WGS sequence"/>
</dbReference>
<keyword evidence="1 4" id="KW-0378">Hydrolase</keyword>
<dbReference type="Gene3D" id="3.40.50.1820">
    <property type="entry name" value="alpha/beta hydrolase"/>
    <property type="match status" value="1"/>
</dbReference>
<protein>
    <submittedName>
        <fullName evidence="4">Alpha/beta hydrolase</fullName>
    </submittedName>
</protein>
<name>A0A4U3MPH7_9ACTN</name>
<dbReference type="InterPro" id="IPR000639">
    <property type="entry name" value="Epox_hydrolase-like"/>
</dbReference>
<accession>A0A4U3MPH7</accession>
<comment type="caution">
    <text evidence="4">The sequence shown here is derived from an EMBL/GenBank/DDBJ whole genome shotgun (WGS) entry which is preliminary data.</text>
</comment>
<dbReference type="AlphaFoldDB" id="A0A4U3MPH7"/>
<dbReference type="RefSeq" id="WP_137245213.1">
    <property type="nucleotide sequence ID" value="NZ_SZQA01000001.1"/>
</dbReference>
<dbReference type="PROSITE" id="PS51318">
    <property type="entry name" value="TAT"/>
    <property type="match status" value="1"/>
</dbReference>
<dbReference type="OrthoDB" id="3507586at2"/>
<dbReference type="InterPro" id="IPR029058">
    <property type="entry name" value="AB_hydrolase_fold"/>
</dbReference>
<reference evidence="4 5" key="1">
    <citation type="submission" date="2019-04" db="EMBL/GenBank/DDBJ databases">
        <title>Herbidospora sp. NEAU-GS14.nov., a novel actinomycete isolated from soil.</title>
        <authorList>
            <person name="Han L."/>
        </authorList>
    </citation>
    <scope>NUCLEOTIDE SEQUENCE [LARGE SCALE GENOMIC DNA]</scope>
    <source>
        <strain evidence="4 5">NEAU-GS14</strain>
    </source>
</reference>
<gene>
    <name evidence="4" type="ORF">FDA94_01725</name>
</gene>
<dbReference type="EMBL" id="SZQA01000001">
    <property type="protein sequence ID" value="TKK91525.1"/>
    <property type="molecule type" value="Genomic_DNA"/>
</dbReference>
<dbReference type="InterPro" id="IPR000073">
    <property type="entry name" value="AB_hydrolase_1"/>
</dbReference>
<dbReference type="SUPFAM" id="SSF53474">
    <property type="entry name" value="alpha/beta-Hydrolases"/>
    <property type="match status" value="1"/>
</dbReference>
<dbReference type="Pfam" id="PF00561">
    <property type="entry name" value="Abhydrolase_1"/>
    <property type="match status" value="1"/>
</dbReference>
<evidence type="ECO:0000313" key="5">
    <source>
        <dbReference type="Proteomes" id="UP000308705"/>
    </source>
</evidence>
<dbReference type="PRINTS" id="PR00412">
    <property type="entry name" value="EPOXHYDRLASE"/>
</dbReference>
<feature type="compositionally biased region" description="Low complexity" evidence="2">
    <location>
        <begin position="346"/>
        <end position="355"/>
    </location>
</feature>
<evidence type="ECO:0000256" key="1">
    <source>
        <dbReference type="ARBA" id="ARBA00022801"/>
    </source>
</evidence>
<evidence type="ECO:0000259" key="3">
    <source>
        <dbReference type="Pfam" id="PF00561"/>
    </source>
</evidence>
<dbReference type="GO" id="GO:0016787">
    <property type="term" value="F:hydrolase activity"/>
    <property type="evidence" value="ECO:0007669"/>
    <property type="project" value="UniProtKB-KW"/>
</dbReference>
<sequence>MNHSEDPEIGRRWLLRTAAIGAAAAPFLAGGTSPALARPAAGKPTPATRLPGLPKGFWKTFTSRYVDVDGVRLHAVTGGEGPPVLFIGGWPQTWYAWRHVLPALAPDFSVVAIDPRGVGLSDKPVSGYDSGTLADDAVKLMRALGHRRFALVTHDVGSWTGYALASDHPAAVDRFVAMETITPGLTEPGALLIPGQLNNLLWHFPFNRVDGVNEQLVRGREDLYFRYQFASKGTTPTSMPPVAVQVYVDALKSSPQALRASFEFYRAIDEIIAQNAERKKTRLTMPVLAVAGERAVGTGVETEMRAVATNVASVIIPGAGHFLMDENPDQVIAALTPFLAPYRGAARTSRSTSSGVTPASSRRSDSSMPS</sequence>
<feature type="domain" description="AB hydrolase-1" evidence="3">
    <location>
        <begin position="82"/>
        <end position="328"/>
    </location>
</feature>
<dbReference type="PANTHER" id="PTHR43329">
    <property type="entry name" value="EPOXIDE HYDROLASE"/>
    <property type="match status" value="1"/>
</dbReference>
<evidence type="ECO:0000313" key="4">
    <source>
        <dbReference type="EMBL" id="TKK91525.1"/>
    </source>
</evidence>
<feature type="region of interest" description="Disordered" evidence="2">
    <location>
        <begin position="346"/>
        <end position="370"/>
    </location>
</feature>
<dbReference type="InterPro" id="IPR006311">
    <property type="entry name" value="TAT_signal"/>
</dbReference>
<proteinExistence type="predicted"/>
<evidence type="ECO:0000256" key="2">
    <source>
        <dbReference type="SAM" id="MobiDB-lite"/>
    </source>
</evidence>